<reference evidence="5" key="1">
    <citation type="submission" date="2022-03" db="EMBL/GenBank/DDBJ databases">
        <authorList>
            <person name="Martin C."/>
        </authorList>
    </citation>
    <scope>NUCLEOTIDE SEQUENCE</scope>
</reference>
<evidence type="ECO:0000256" key="1">
    <source>
        <dbReference type="ARBA" id="ARBA00004123"/>
    </source>
</evidence>
<evidence type="ECO:0000256" key="4">
    <source>
        <dbReference type="SAM" id="MobiDB-lite"/>
    </source>
</evidence>
<keyword evidence="6" id="KW-1185">Reference proteome</keyword>
<dbReference type="PANTHER" id="PTHR13293">
    <property type="entry name" value="AKIRIN-RELATED"/>
    <property type="match status" value="1"/>
</dbReference>
<keyword evidence="3" id="KW-0539">Nucleus</keyword>
<dbReference type="GO" id="GO:0045089">
    <property type="term" value="P:positive regulation of innate immune response"/>
    <property type="evidence" value="ECO:0007669"/>
    <property type="project" value="TreeGrafter"/>
</dbReference>
<feature type="region of interest" description="Disordered" evidence="4">
    <location>
        <begin position="80"/>
        <end position="120"/>
    </location>
</feature>
<accession>A0A8J1TAC4</accession>
<feature type="region of interest" description="Disordered" evidence="4">
    <location>
        <begin position="1"/>
        <end position="58"/>
    </location>
</feature>
<comment type="similarity">
    <text evidence="2">Belongs to the akirin family.</text>
</comment>
<dbReference type="GO" id="GO:0003712">
    <property type="term" value="F:transcription coregulator activity"/>
    <property type="evidence" value="ECO:0007669"/>
    <property type="project" value="TreeGrafter"/>
</dbReference>
<evidence type="ECO:0000313" key="5">
    <source>
        <dbReference type="EMBL" id="CAH1800274.1"/>
    </source>
</evidence>
<evidence type="ECO:0000256" key="3">
    <source>
        <dbReference type="ARBA" id="ARBA00023242"/>
    </source>
</evidence>
<dbReference type="GO" id="GO:0045944">
    <property type="term" value="P:positive regulation of transcription by RNA polymerase II"/>
    <property type="evidence" value="ECO:0007669"/>
    <property type="project" value="TreeGrafter"/>
</dbReference>
<dbReference type="GO" id="GO:0000785">
    <property type="term" value="C:chromatin"/>
    <property type="evidence" value="ECO:0007669"/>
    <property type="project" value="TreeGrafter"/>
</dbReference>
<feature type="compositionally biased region" description="Low complexity" evidence="4">
    <location>
        <begin position="93"/>
        <end position="113"/>
    </location>
</feature>
<dbReference type="Proteomes" id="UP000749559">
    <property type="component" value="Unassembled WGS sequence"/>
</dbReference>
<sequence length="189" mass="21152">MACGATLKRSLQFDPLHSPQSAISPKRRRCLPMTVSPSTPPTKLHQMKSPFEEVTPSISSEEIAAKLSAEIKRMHRRKQLHYPMSSSPPAPASPSGSSSQESFSNVQSSQSTPNIFGGASPSKKDVPLFTFRQVTLMCDRMIKEHEGNVREEYDKVLSCKMAEQYEAFLKFNHDQIQKRFNETAASYVS</sequence>
<dbReference type="PANTHER" id="PTHR13293:SF6">
    <property type="entry name" value="AKIRIN-RELATED"/>
    <property type="match status" value="1"/>
</dbReference>
<evidence type="ECO:0000313" key="6">
    <source>
        <dbReference type="Proteomes" id="UP000749559"/>
    </source>
</evidence>
<proteinExistence type="inferred from homology"/>
<dbReference type="EMBL" id="CAIIXF020000011">
    <property type="protein sequence ID" value="CAH1800274.1"/>
    <property type="molecule type" value="Genomic_DNA"/>
</dbReference>
<organism evidence="5 6">
    <name type="scientific">Owenia fusiformis</name>
    <name type="common">Polychaete worm</name>
    <dbReference type="NCBI Taxonomy" id="6347"/>
    <lineage>
        <taxon>Eukaryota</taxon>
        <taxon>Metazoa</taxon>
        <taxon>Spiralia</taxon>
        <taxon>Lophotrochozoa</taxon>
        <taxon>Annelida</taxon>
        <taxon>Polychaeta</taxon>
        <taxon>Sedentaria</taxon>
        <taxon>Canalipalpata</taxon>
        <taxon>Sabellida</taxon>
        <taxon>Oweniida</taxon>
        <taxon>Oweniidae</taxon>
        <taxon>Owenia</taxon>
    </lineage>
</organism>
<dbReference type="OrthoDB" id="10039914at2759"/>
<name>A0A8J1TAC4_OWEFU</name>
<protein>
    <submittedName>
        <fullName evidence="5">Uncharacterized protein</fullName>
    </submittedName>
</protein>
<dbReference type="CDD" id="cd22240">
    <property type="entry name" value="akirin"/>
    <property type="match status" value="1"/>
</dbReference>
<dbReference type="GO" id="GO:0005634">
    <property type="term" value="C:nucleus"/>
    <property type="evidence" value="ECO:0007669"/>
    <property type="project" value="UniProtKB-SubCell"/>
</dbReference>
<comment type="caution">
    <text evidence="5">The sequence shown here is derived from an EMBL/GenBank/DDBJ whole genome shotgun (WGS) entry which is preliminary data.</text>
</comment>
<comment type="subcellular location">
    <subcellularLocation>
        <location evidence="1">Nucleus</location>
    </subcellularLocation>
</comment>
<dbReference type="InterPro" id="IPR024132">
    <property type="entry name" value="Akirin"/>
</dbReference>
<gene>
    <name evidence="5" type="ORF">OFUS_LOCUS24187</name>
</gene>
<evidence type="ECO:0000256" key="2">
    <source>
        <dbReference type="ARBA" id="ARBA00005625"/>
    </source>
</evidence>
<dbReference type="AlphaFoldDB" id="A0A8J1TAC4"/>